<dbReference type="Proteomes" id="UP000248014">
    <property type="component" value="Unassembled WGS sequence"/>
</dbReference>
<dbReference type="OrthoDB" id="9951484at2"/>
<protein>
    <submittedName>
        <fullName evidence="1">Uncharacterized protein</fullName>
    </submittedName>
</protein>
<dbReference type="RefSeq" id="WP_110300370.1">
    <property type="nucleotide sequence ID" value="NZ_QJJM01000023.1"/>
</dbReference>
<evidence type="ECO:0000313" key="1">
    <source>
        <dbReference type="EMBL" id="PXW67892.1"/>
    </source>
</evidence>
<name>A0A2V3URL8_9SPHN</name>
<accession>A0A2V3URL8</accession>
<proteinExistence type="predicted"/>
<evidence type="ECO:0000313" key="2">
    <source>
        <dbReference type="Proteomes" id="UP000248014"/>
    </source>
</evidence>
<organism evidence="1 2">
    <name type="scientific">Blastomonas natatoria</name>
    <dbReference type="NCBI Taxonomy" id="34015"/>
    <lineage>
        <taxon>Bacteria</taxon>
        <taxon>Pseudomonadati</taxon>
        <taxon>Pseudomonadota</taxon>
        <taxon>Alphaproteobacteria</taxon>
        <taxon>Sphingomonadales</taxon>
        <taxon>Sphingomonadaceae</taxon>
        <taxon>Blastomonas</taxon>
    </lineage>
</organism>
<sequence>MSIDLEQLRSSAFAESPNDAVVTRAFLRQVHAELTAGRVAQAQLTRAQCMDEVVQGLRNVPSEKAVRL</sequence>
<reference evidence="1 2" key="1">
    <citation type="submission" date="2018-05" db="EMBL/GenBank/DDBJ databases">
        <title>Genomic Encyclopedia of Type Strains, Phase IV (KMG-IV): sequencing the most valuable type-strain genomes for metagenomic binning, comparative biology and taxonomic classification.</title>
        <authorList>
            <person name="Goeker M."/>
        </authorList>
    </citation>
    <scope>NUCLEOTIDE SEQUENCE [LARGE SCALE GENOMIC DNA]</scope>
    <source>
        <strain evidence="1 2">DSM 3183</strain>
    </source>
</reference>
<keyword evidence="2" id="KW-1185">Reference proteome</keyword>
<comment type="caution">
    <text evidence="1">The sequence shown here is derived from an EMBL/GenBank/DDBJ whole genome shotgun (WGS) entry which is preliminary data.</text>
</comment>
<dbReference type="AlphaFoldDB" id="A0A2V3URL8"/>
<gene>
    <name evidence="1" type="ORF">C7451_12328</name>
</gene>
<dbReference type="EMBL" id="QJJM01000023">
    <property type="protein sequence ID" value="PXW67892.1"/>
    <property type="molecule type" value="Genomic_DNA"/>
</dbReference>